<gene>
    <name evidence="1" type="ORF">LCGC14_3160890</name>
</gene>
<dbReference type="EMBL" id="LAZR01069864">
    <property type="protein sequence ID" value="KKK46872.1"/>
    <property type="molecule type" value="Genomic_DNA"/>
</dbReference>
<comment type="caution">
    <text evidence="1">The sequence shown here is derived from an EMBL/GenBank/DDBJ whole genome shotgun (WGS) entry which is preliminary data.</text>
</comment>
<sequence>GDTKTYSDSIILDTYKPRTYAVRSSAWRATTKRAPYYKNLYMRQKALASKTSNKRKRKIYLSLAQKYYQRYRYCLKQIAAAPLYWKVKDNTDDVYVKLKIKKRTYSKTRAKRKQRYWDLYKLVKAKALRIKNRKMRRRYLNQARIYKRRYRSIKSTYYRHVKTVDYGWTAVNLVRAYIWRTNTPGTYKFYVYAKDRAGNPQRNVARNYLIIR</sequence>
<feature type="non-terminal residue" evidence="1">
    <location>
        <position position="1"/>
    </location>
</feature>
<name>A0A0F8VRD9_9ZZZZ</name>
<proteinExistence type="predicted"/>
<organism evidence="1">
    <name type="scientific">marine sediment metagenome</name>
    <dbReference type="NCBI Taxonomy" id="412755"/>
    <lineage>
        <taxon>unclassified sequences</taxon>
        <taxon>metagenomes</taxon>
        <taxon>ecological metagenomes</taxon>
    </lineage>
</organism>
<reference evidence="1" key="1">
    <citation type="journal article" date="2015" name="Nature">
        <title>Complex archaea that bridge the gap between prokaryotes and eukaryotes.</title>
        <authorList>
            <person name="Spang A."/>
            <person name="Saw J.H."/>
            <person name="Jorgensen S.L."/>
            <person name="Zaremba-Niedzwiedzka K."/>
            <person name="Martijn J."/>
            <person name="Lind A.E."/>
            <person name="van Eijk R."/>
            <person name="Schleper C."/>
            <person name="Guy L."/>
            <person name="Ettema T.J."/>
        </authorList>
    </citation>
    <scope>NUCLEOTIDE SEQUENCE</scope>
</reference>
<accession>A0A0F8VRD9</accession>
<dbReference type="AlphaFoldDB" id="A0A0F8VRD9"/>
<evidence type="ECO:0000313" key="1">
    <source>
        <dbReference type="EMBL" id="KKK46872.1"/>
    </source>
</evidence>
<protein>
    <submittedName>
        <fullName evidence="1">Uncharacterized protein</fullName>
    </submittedName>
</protein>